<comment type="similarity">
    <text evidence="1">Belongs to the prokaryotic/mitochondrial release factor family.</text>
</comment>
<dbReference type="HAMAP" id="MF_00094">
    <property type="entry name" value="Rel_fac_2"/>
    <property type="match status" value="1"/>
</dbReference>
<evidence type="ECO:0000256" key="2">
    <source>
        <dbReference type="ARBA" id="ARBA00022917"/>
    </source>
</evidence>
<dbReference type="Gene3D" id="1.20.58.410">
    <property type="entry name" value="Release factor"/>
    <property type="match status" value="1"/>
</dbReference>
<dbReference type="InterPro" id="IPR000352">
    <property type="entry name" value="Pep_chain_release_fac_I"/>
</dbReference>
<dbReference type="Pfam" id="PF03462">
    <property type="entry name" value="PCRF"/>
    <property type="match status" value="1"/>
</dbReference>
<evidence type="ECO:0000313" key="4">
    <source>
        <dbReference type="EMBL" id="KAL2465013.1"/>
    </source>
</evidence>
<dbReference type="InterPro" id="IPR005139">
    <property type="entry name" value="PCRF"/>
</dbReference>
<accession>A0ABD1PM82</accession>
<organism evidence="4 5">
    <name type="scientific">Abeliophyllum distichum</name>
    <dbReference type="NCBI Taxonomy" id="126358"/>
    <lineage>
        <taxon>Eukaryota</taxon>
        <taxon>Viridiplantae</taxon>
        <taxon>Streptophyta</taxon>
        <taxon>Embryophyta</taxon>
        <taxon>Tracheophyta</taxon>
        <taxon>Spermatophyta</taxon>
        <taxon>Magnoliopsida</taxon>
        <taxon>eudicotyledons</taxon>
        <taxon>Gunneridae</taxon>
        <taxon>Pentapetalae</taxon>
        <taxon>asterids</taxon>
        <taxon>lamiids</taxon>
        <taxon>Lamiales</taxon>
        <taxon>Oleaceae</taxon>
        <taxon>Forsythieae</taxon>
        <taxon>Abeliophyllum</taxon>
    </lineage>
</organism>
<dbReference type="GO" id="GO:0005737">
    <property type="term" value="C:cytoplasm"/>
    <property type="evidence" value="ECO:0007669"/>
    <property type="project" value="UniProtKB-ARBA"/>
</dbReference>
<dbReference type="PANTHER" id="PTHR43116:SF3">
    <property type="entry name" value="CLASS I PEPTIDE CHAIN RELEASE FACTOR"/>
    <property type="match status" value="1"/>
</dbReference>
<keyword evidence="5" id="KW-1185">Reference proteome</keyword>
<dbReference type="SMART" id="SM00937">
    <property type="entry name" value="PCRF"/>
    <property type="match status" value="1"/>
</dbReference>
<feature type="domain" description="Prokaryotic-type class I peptide chain release factors" evidence="3">
    <location>
        <begin position="329"/>
        <end position="345"/>
    </location>
</feature>
<evidence type="ECO:0000259" key="3">
    <source>
        <dbReference type="PROSITE" id="PS00745"/>
    </source>
</evidence>
<dbReference type="Gene3D" id="3.30.70.1660">
    <property type="match status" value="1"/>
</dbReference>
<gene>
    <name evidence="4" type="ORF">Adt_40864</name>
</gene>
<dbReference type="Pfam" id="PF00472">
    <property type="entry name" value="RF-1"/>
    <property type="match status" value="1"/>
</dbReference>
<dbReference type="NCBIfam" id="TIGR00020">
    <property type="entry name" value="prfB"/>
    <property type="match status" value="1"/>
</dbReference>
<dbReference type="InterPro" id="IPR004374">
    <property type="entry name" value="PrfB"/>
</dbReference>
<dbReference type="Gene3D" id="3.30.160.20">
    <property type="match status" value="1"/>
</dbReference>
<name>A0ABD1PM82_9LAMI</name>
<evidence type="ECO:0000256" key="1">
    <source>
        <dbReference type="ARBA" id="ARBA00010835"/>
    </source>
</evidence>
<dbReference type="SUPFAM" id="SSF75620">
    <property type="entry name" value="Release factor"/>
    <property type="match status" value="1"/>
</dbReference>
<reference evidence="5" key="1">
    <citation type="submission" date="2024-07" db="EMBL/GenBank/DDBJ databases">
        <title>Two chromosome-level genome assemblies of Korean endemic species Abeliophyllum distichum and Forsythia ovata (Oleaceae).</title>
        <authorList>
            <person name="Jang H."/>
        </authorList>
    </citation>
    <scope>NUCLEOTIDE SEQUENCE [LARGE SCALE GENOMIC DNA]</scope>
</reference>
<evidence type="ECO:0000313" key="5">
    <source>
        <dbReference type="Proteomes" id="UP001604336"/>
    </source>
</evidence>
<proteinExistence type="inferred from homology"/>
<dbReference type="GO" id="GO:0006412">
    <property type="term" value="P:translation"/>
    <property type="evidence" value="ECO:0007669"/>
    <property type="project" value="UniProtKB-KW"/>
</dbReference>
<dbReference type="PANTHER" id="PTHR43116">
    <property type="entry name" value="PEPTIDE CHAIN RELEASE FACTOR 2"/>
    <property type="match status" value="1"/>
</dbReference>
<sequence>MEGIALAQSLTIPHNRSFHYPKTINSTILTTPVRKRLGLRLSLPLSLYHNFSSLPSPSTNGVAVLFATPDARVSTETSEWAMQDFYTLRREVETTSERIEEIRASSSLKQLKENLKDLEAAAADNSLWDDRARAQQTLQALTDVKDKIKLLNDFKSQVDDAETIVKLTEEMDSTDTGLLEEAAGIIKELNKALDRFELTQLLSGPYDKEGAVITISAGAGGTDAQDWADMLLRMYVRWGEKQRYKTKVVEKSLGEEAGIKSATIELDGRYAYGYLSGEKGTHRIVRQSPFNSKGLRQTSFSGVEVMPLLPEESMDVEIPEEDLEISFSRAGGKGGQNVNKVETAVRITHIPTGVTVRCTEQRSQLANKIKAMSRLKAKLLVIAVEQRASEIKQIKGDAVKAEWGQQIRNYVFHPYKLVKDVRTGHETSDIASVMDGELDAFIKSYLKFKYSTSMSTTDQE</sequence>
<comment type="caution">
    <text evidence="4">The sequence shown here is derived from an EMBL/GenBank/DDBJ whole genome shotgun (WGS) entry which is preliminary data.</text>
</comment>
<dbReference type="AlphaFoldDB" id="A0ABD1PM82"/>
<protein>
    <submittedName>
        <fullName evidence="4">Peptide chain release factor PrfB1</fullName>
    </submittedName>
</protein>
<keyword evidence="2" id="KW-0648">Protein biosynthesis</keyword>
<dbReference type="EMBL" id="JBFOLK010000013">
    <property type="protein sequence ID" value="KAL2465013.1"/>
    <property type="molecule type" value="Genomic_DNA"/>
</dbReference>
<dbReference type="Proteomes" id="UP001604336">
    <property type="component" value="Unassembled WGS sequence"/>
</dbReference>
<dbReference type="PROSITE" id="PS00745">
    <property type="entry name" value="RF_PROK_I"/>
    <property type="match status" value="1"/>
</dbReference>
<dbReference type="InterPro" id="IPR045853">
    <property type="entry name" value="Pep_chain_release_fac_I_sf"/>
</dbReference>